<protein>
    <submittedName>
        <fullName evidence="2">Uncharacterized protein</fullName>
    </submittedName>
</protein>
<evidence type="ECO:0000313" key="2">
    <source>
        <dbReference type="EMBL" id="MFD1015521.1"/>
    </source>
</evidence>
<keyword evidence="3" id="KW-1185">Reference proteome</keyword>
<comment type="caution">
    <text evidence="2">The sequence shown here is derived from an EMBL/GenBank/DDBJ whole genome shotgun (WGS) entry which is preliminary data.</text>
</comment>
<feature type="transmembrane region" description="Helical" evidence="1">
    <location>
        <begin position="35"/>
        <end position="55"/>
    </location>
</feature>
<evidence type="ECO:0000313" key="3">
    <source>
        <dbReference type="Proteomes" id="UP001597086"/>
    </source>
</evidence>
<proteinExistence type="predicted"/>
<reference evidence="3" key="1">
    <citation type="journal article" date="2019" name="Int. J. Syst. Evol. Microbiol.">
        <title>The Global Catalogue of Microorganisms (GCM) 10K type strain sequencing project: providing services to taxonomists for standard genome sequencing and annotation.</title>
        <authorList>
            <consortium name="The Broad Institute Genomics Platform"/>
            <consortium name="The Broad Institute Genome Sequencing Center for Infectious Disease"/>
            <person name="Wu L."/>
            <person name="Ma J."/>
        </authorList>
    </citation>
    <scope>NUCLEOTIDE SEQUENCE [LARGE SCALE GENOMIC DNA]</scope>
    <source>
        <strain evidence="3">CCUG 56098</strain>
    </source>
</reference>
<gene>
    <name evidence="2" type="ORF">ACFQ13_06275</name>
</gene>
<dbReference type="RefSeq" id="WP_386115322.1">
    <property type="nucleotide sequence ID" value="NZ_JBHTKM010000041.1"/>
</dbReference>
<dbReference type="EMBL" id="JBHTKM010000041">
    <property type="protein sequence ID" value="MFD1015521.1"/>
    <property type="molecule type" value="Genomic_DNA"/>
</dbReference>
<name>A0ABW3KPR4_9FLAO</name>
<dbReference type="Proteomes" id="UP001597086">
    <property type="component" value="Unassembled WGS sequence"/>
</dbReference>
<keyword evidence="1" id="KW-1133">Transmembrane helix</keyword>
<organism evidence="2 3">
    <name type="scientific">Winogradskyella rapida</name>
    <dbReference type="NCBI Taxonomy" id="549701"/>
    <lineage>
        <taxon>Bacteria</taxon>
        <taxon>Pseudomonadati</taxon>
        <taxon>Bacteroidota</taxon>
        <taxon>Flavobacteriia</taxon>
        <taxon>Flavobacteriales</taxon>
        <taxon>Flavobacteriaceae</taxon>
        <taxon>Winogradskyella</taxon>
    </lineage>
</organism>
<evidence type="ECO:0000256" key="1">
    <source>
        <dbReference type="SAM" id="Phobius"/>
    </source>
</evidence>
<sequence>MKKRTIKYGIISIIGIYLIFQFLPVGDYCSGLGNFLSSLFIIGLLILIVFILAIRNLIRIKKKKEKFDFIPLIITLFFGVMWYFLVDMTDKKFWTEESLVSFVEMEGTPNSGTLVLFKNGSFGASYHRADYSCTYQGNYVIVDNRLTLKRTDLSELTHKIFTTEYLINRKDSILKPTKDGFKEIGISKMNE</sequence>
<keyword evidence="1" id="KW-0472">Membrane</keyword>
<feature type="transmembrane region" description="Helical" evidence="1">
    <location>
        <begin position="5"/>
        <end position="23"/>
    </location>
</feature>
<keyword evidence="1" id="KW-0812">Transmembrane</keyword>
<accession>A0ABW3KPR4</accession>
<feature type="transmembrane region" description="Helical" evidence="1">
    <location>
        <begin position="67"/>
        <end position="85"/>
    </location>
</feature>